<feature type="signal peptide" evidence="1">
    <location>
        <begin position="1"/>
        <end position="20"/>
    </location>
</feature>
<dbReference type="EMBL" id="BLIY01000017">
    <property type="protein sequence ID" value="GFE55242.1"/>
    <property type="molecule type" value="Genomic_DNA"/>
</dbReference>
<feature type="chain" id="PRO_5040973612" evidence="1">
    <location>
        <begin position="21"/>
        <end position="298"/>
    </location>
</feature>
<evidence type="ECO:0000313" key="3">
    <source>
        <dbReference type="Proteomes" id="UP001057455"/>
    </source>
</evidence>
<reference evidence="2" key="1">
    <citation type="submission" date="2019-12" db="EMBL/GenBank/DDBJ databases">
        <title>Genome sequence of Babesia ovis.</title>
        <authorList>
            <person name="Yamagishi J."/>
            <person name="Sevinc F."/>
            <person name="Xuan X."/>
        </authorList>
    </citation>
    <scope>NUCLEOTIDE SEQUENCE</scope>
    <source>
        <strain evidence="2">Selcuk</strain>
    </source>
</reference>
<dbReference type="OrthoDB" id="366342at2759"/>
<evidence type="ECO:0000313" key="2">
    <source>
        <dbReference type="EMBL" id="GFE55242.1"/>
    </source>
</evidence>
<comment type="caution">
    <text evidence="2">The sequence shown here is derived from an EMBL/GenBank/DDBJ whole genome shotgun (WGS) entry which is preliminary data.</text>
</comment>
<accession>A0A9W5WWC2</accession>
<evidence type="ECO:0000256" key="1">
    <source>
        <dbReference type="SAM" id="SignalP"/>
    </source>
</evidence>
<proteinExistence type="predicted"/>
<sequence>MKIATSFLIFAASQLSCLLAKQPNNIDYKTIIPTVEKRFKIIMQMVNGGEMDGKFLKYTEEEFRKQCVRDTKEMLTQRVLVNAEEYFGGQGAVEPEYRVLVPDTEQIKHMCDERTAVLIQRLKDVTPNLDKLFKSLYGTEYKKLSEAVDSKKSIFGGSGLRSANISVEAQYLNLRFAMPQFYNDVKEFYDYINPERVDNSHITKLEESVVRRVKGWLNKHITTMKPLDSMDETNFLAAMKALYGGDNSAFDRLKIDLDVFNAHADDTKEAAGKCKQQNSALFGSVALLIATILTFTIM</sequence>
<name>A0A9W5WWC2_BABOV</name>
<organism evidence="2 3">
    <name type="scientific">Babesia ovis</name>
    <dbReference type="NCBI Taxonomy" id="5869"/>
    <lineage>
        <taxon>Eukaryota</taxon>
        <taxon>Sar</taxon>
        <taxon>Alveolata</taxon>
        <taxon>Apicomplexa</taxon>
        <taxon>Aconoidasida</taxon>
        <taxon>Piroplasmida</taxon>
        <taxon>Babesiidae</taxon>
        <taxon>Babesia</taxon>
    </lineage>
</organism>
<gene>
    <name evidence="2" type="ORF">BaOVIS_026460</name>
</gene>
<keyword evidence="1" id="KW-0732">Signal</keyword>
<dbReference type="Proteomes" id="UP001057455">
    <property type="component" value="Unassembled WGS sequence"/>
</dbReference>
<protein>
    <submittedName>
        <fullName evidence="2">Chromosome segregation SMC, putative</fullName>
    </submittedName>
</protein>
<dbReference type="AlphaFoldDB" id="A0A9W5WWC2"/>
<keyword evidence="3" id="KW-1185">Reference proteome</keyword>